<organism evidence="2">
    <name type="scientific">Desulfitobacterium hafniense</name>
    <name type="common">Desulfitobacterium frappieri</name>
    <dbReference type="NCBI Taxonomy" id="49338"/>
    <lineage>
        <taxon>Bacteria</taxon>
        <taxon>Bacillati</taxon>
        <taxon>Bacillota</taxon>
        <taxon>Clostridia</taxon>
        <taxon>Eubacteriales</taxon>
        <taxon>Desulfitobacteriaceae</taxon>
        <taxon>Desulfitobacterium</taxon>
    </lineage>
</organism>
<name>A0A098B2Q6_DESHA</name>
<evidence type="ECO:0000313" key="2">
    <source>
        <dbReference type="EMBL" id="CDX03128.1"/>
    </source>
</evidence>
<reference evidence="2" key="1">
    <citation type="submission" date="2014-07" db="EMBL/GenBank/DDBJ databases">
        <authorList>
            <person name="Hornung V.Bastian."/>
        </authorList>
    </citation>
    <scope>NUCLEOTIDE SEQUENCE</scope>
    <source>
        <strain evidence="2">PCE-S</strain>
    </source>
</reference>
<dbReference type="RefSeq" id="WP_208925897.1">
    <property type="nucleotide sequence ID" value="NZ_LK996017.1"/>
</dbReference>
<keyword evidence="1" id="KW-0175">Coiled coil</keyword>
<dbReference type="GO" id="GO:0004803">
    <property type="term" value="F:transposase activity"/>
    <property type="evidence" value="ECO:0007669"/>
    <property type="project" value="InterPro"/>
</dbReference>
<dbReference type="GO" id="GO:0006313">
    <property type="term" value="P:DNA transposition"/>
    <property type="evidence" value="ECO:0007669"/>
    <property type="project" value="InterPro"/>
</dbReference>
<evidence type="ECO:0000256" key="1">
    <source>
        <dbReference type="SAM" id="Coils"/>
    </source>
</evidence>
<accession>A0A098B2Q6</accession>
<proteinExistence type="predicted"/>
<dbReference type="SUPFAM" id="SSF46689">
    <property type="entry name" value="Homeodomain-like"/>
    <property type="match status" value="1"/>
</dbReference>
<dbReference type="InterPro" id="IPR009057">
    <property type="entry name" value="Homeodomain-like_sf"/>
</dbReference>
<feature type="coiled-coil region" evidence="1">
    <location>
        <begin position="58"/>
        <end position="85"/>
    </location>
</feature>
<protein>
    <submittedName>
        <fullName evidence="2">Transposase</fullName>
    </submittedName>
</protein>
<gene>
    <name evidence="2" type="ORF">DPCES_3241</name>
</gene>
<dbReference type="InterPro" id="IPR002514">
    <property type="entry name" value="Transposase_8"/>
</dbReference>
<dbReference type="EMBL" id="LK996017">
    <property type="protein sequence ID" value="CDX03128.1"/>
    <property type="molecule type" value="Genomic_DNA"/>
</dbReference>
<sequence>MRVYDKDFREEAIKLSYEIGPTKASEQLGIPITTLYTWRGKVKKHGAIAFVGSGHPRLDPKTAEMRALEKKIRELESANDILKKALAFFAESQKK</sequence>
<dbReference type="Pfam" id="PF01527">
    <property type="entry name" value="HTH_Tnp_1"/>
    <property type="match status" value="1"/>
</dbReference>
<dbReference type="AlphaFoldDB" id="A0A098B2Q6"/>
<dbReference type="PATRIC" id="fig|49338.4.peg.3490"/>
<dbReference type="GO" id="GO:0003677">
    <property type="term" value="F:DNA binding"/>
    <property type="evidence" value="ECO:0007669"/>
    <property type="project" value="InterPro"/>
</dbReference>